<feature type="compositionally biased region" description="Low complexity" evidence="1">
    <location>
        <begin position="126"/>
        <end position="148"/>
    </location>
</feature>
<dbReference type="SUPFAM" id="SSF48097">
    <property type="entry name" value="Regulator of G-protein signaling, RGS"/>
    <property type="match status" value="1"/>
</dbReference>
<dbReference type="EMBL" id="CAJVPS010000353">
    <property type="protein sequence ID" value="CAG8479799.1"/>
    <property type="molecule type" value="Genomic_DNA"/>
</dbReference>
<dbReference type="InterPro" id="IPR052246">
    <property type="entry name" value="Cell_Polariz_PKAAnc"/>
</dbReference>
<dbReference type="Pfam" id="PF00615">
    <property type="entry name" value="RGS"/>
    <property type="match status" value="1"/>
</dbReference>
<gene>
    <name evidence="4" type="ORF">ALEPTO_LOCUS2429</name>
</gene>
<protein>
    <submittedName>
        <fullName evidence="4">10644_t:CDS:1</fullName>
    </submittedName>
</protein>
<dbReference type="GO" id="GO:0005886">
    <property type="term" value="C:plasma membrane"/>
    <property type="evidence" value="ECO:0007669"/>
    <property type="project" value="TreeGrafter"/>
</dbReference>
<dbReference type="AlphaFoldDB" id="A0A9N8W7A2"/>
<evidence type="ECO:0000256" key="2">
    <source>
        <dbReference type="SAM" id="Phobius"/>
    </source>
</evidence>
<dbReference type="InterPro" id="IPR036305">
    <property type="entry name" value="RGS_sf"/>
</dbReference>
<feature type="region of interest" description="Disordered" evidence="1">
    <location>
        <begin position="121"/>
        <end position="149"/>
    </location>
</feature>
<comment type="caution">
    <text evidence="4">The sequence shown here is derived from an EMBL/GenBank/DDBJ whole genome shotgun (WGS) entry which is preliminary data.</text>
</comment>
<feature type="region of interest" description="Disordered" evidence="1">
    <location>
        <begin position="1"/>
        <end position="21"/>
    </location>
</feature>
<dbReference type="Gene3D" id="1.10.167.10">
    <property type="entry name" value="Regulator of G-protein Signalling 4, domain 2"/>
    <property type="match status" value="1"/>
</dbReference>
<dbReference type="PANTHER" id="PTHR13155:SF1">
    <property type="entry name" value="A-KINASE ANCHOR PROTEIN 10, MITOCHONDRIAL"/>
    <property type="match status" value="1"/>
</dbReference>
<evidence type="ECO:0000256" key="1">
    <source>
        <dbReference type="SAM" id="MobiDB-lite"/>
    </source>
</evidence>
<evidence type="ECO:0000313" key="5">
    <source>
        <dbReference type="Proteomes" id="UP000789508"/>
    </source>
</evidence>
<dbReference type="PANTHER" id="PTHR13155">
    <property type="entry name" value="A-KINASE ANCHOR PROTEINS"/>
    <property type="match status" value="1"/>
</dbReference>
<feature type="transmembrane region" description="Helical" evidence="2">
    <location>
        <begin position="280"/>
        <end position="304"/>
    </location>
</feature>
<feature type="transmembrane region" description="Helical" evidence="2">
    <location>
        <begin position="348"/>
        <end position="366"/>
    </location>
</feature>
<dbReference type="SMART" id="SM00315">
    <property type="entry name" value="RGS"/>
    <property type="match status" value="1"/>
</dbReference>
<name>A0A9N8W7A2_9GLOM</name>
<feature type="domain" description="RGS" evidence="3">
    <location>
        <begin position="198"/>
        <end position="276"/>
    </location>
</feature>
<dbReference type="Proteomes" id="UP000789508">
    <property type="component" value="Unassembled WGS sequence"/>
</dbReference>
<keyword evidence="2" id="KW-1133">Transmembrane helix</keyword>
<dbReference type="InterPro" id="IPR016137">
    <property type="entry name" value="RGS"/>
</dbReference>
<proteinExistence type="predicted"/>
<keyword evidence="5" id="KW-1185">Reference proteome</keyword>
<dbReference type="OrthoDB" id="5876363at2759"/>
<dbReference type="InterPro" id="IPR044926">
    <property type="entry name" value="RGS_subdomain_2"/>
</dbReference>
<evidence type="ECO:0000313" key="4">
    <source>
        <dbReference type="EMBL" id="CAG8479799.1"/>
    </source>
</evidence>
<feature type="region of interest" description="Disordered" evidence="1">
    <location>
        <begin position="162"/>
        <end position="181"/>
    </location>
</feature>
<evidence type="ECO:0000259" key="3">
    <source>
        <dbReference type="PROSITE" id="PS50132"/>
    </source>
</evidence>
<dbReference type="GO" id="GO:0008104">
    <property type="term" value="P:intracellular protein localization"/>
    <property type="evidence" value="ECO:0007669"/>
    <property type="project" value="TreeGrafter"/>
</dbReference>
<accession>A0A9N8W7A2</accession>
<dbReference type="PROSITE" id="PS50132">
    <property type="entry name" value="RGS"/>
    <property type="match status" value="1"/>
</dbReference>
<keyword evidence="2" id="KW-0472">Membrane</keyword>
<keyword evidence="2" id="KW-0812">Transmembrane</keyword>
<organism evidence="4 5">
    <name type="scientific">Ambispora leptoticha</name>
    <dbReference type="NCBI Taxonomy" id="144679"/>
    <lineage>
        <taxon>Eukaryota</taxon>
        <taxon>Fungi</taxon>
        <taxon>Fungi incertae sedis</taxon>
        <taxon>Mucoromycota</taxon>
        <taxon>Glomeromycotina</taxon>
        <taxon>Glomeromycetes</taxon>
        <taxon>Archaeosporales</taxon>
        <taxon>Ambisporaceae</taxon>
        <taxon>Ambispora</taxon>
    </lineage>
</organism>
<reference evidence="4" key="1">
    <citation type="submission" date="2021-06" db="EMBL/GenBank/DDBJ databases">
        <authorList>
            <person name="Kallberg Y."/>
            <person name="Tangrot J."/>
            <person name="Rosling A."/>
        </authorList>
    </citation>
    <scope>NUCLEOTIDE SEQUENCE</scope>
    <source>
        <strain evidence="4">FL130A</strain>
    </source>
</reference>
<sequence length="371" mass="42311">MSTHDQLGGATEKSRRLAKAKFSTQNRNRLPNLEEVLYRKTAPPVCLYNFYLFMRDREHAEEYLDFWLDIAEHEILCKHFVRDMKKAGVDVNTEYPEYVQYKNIKEKGRWHINSSAGGVGSVKRNLSGSSHGSDSTSLTSAASSRAPSPLIPNIGGPNYAIDIPQLSGNADRNPRYRDSVRSNTTGNLSFIGQRPVTREDIKFSADRIYYRYVVAQSEKELGNLAEPIRERMRIAIEKNHRDDPGVFQEAKDEVMELMRLDPFPRFLKARAYGNMTVLQTLLRLALGLFCLFVGFSVELSLIFLDEKRLLRLWGFIPIFFGISNLFANQTELSPLFVLLKIRRKGIRVFLASLFVSLIVTGIFIAVPGHRL</sequence>